<protein>
    <submittedName>
        <fullName evidence="1">Uncharacterized protein</fullName>
    </submittedName>
</protein>
<reference evidence="1 2" key="1">
    <citation type="journal article" date="2021" name="Hortic Res">
        <title>Chromosome-scale assembly of the Dendrobium chrysotoxum genome enhances the understanding of orchid evolution.</title>
        <authorList>
            <person name="Zhang Y."/>
            <person name="Zhang G.Q."/>
            <person name="Zhang D."/>
            <person name="Liu X.D."/>
            <person name="Xu X.Y."/>
            <person name="Sun W.H."/>
            <person name="Yu X."/>
            <person name="Zhu X."/>
            <person name="Wang Z.W."/>
            <person name="Zhao X."/>
            <person name="Zhong W.Y."/>
            <person name="Chen H."/>
            <person name="Yin W.L."/>
            <person name="Huang T."/>
            <person name="Niu S.C."/>
            <person name="Liu Z.J."/>
        </authorList>
    </citation>
    <scope>NUCLEOTIDE SEQUENCE [LARGE SCALE GENOMIC DNA]</scope>
    <source>
        <strain evidence="1">Lindl</strain>
    </source>
</reference>
<gene>
    <name evidence="1" type="ORF">IEQ34_021831</name>
</gene>
<dbReference type="EMBL" id="JAGFBR010000019">
    <property type="protein sequence ID" value="KAH0448031.1"/>
    <property type="molecule type" value="Genomic_DNA"/>
</dbReference>
<comment type="caution">
    <text evidence="1">The sequence shown here is derived from an EMBL/GenBank/DDBJ whole genome shotgun (WGS) entry which is preliminary data.</text>
</comment>
<dbReference type="Proteomes" id="UP000775213">
    <property type="component" value="Unassembled WGS sequence"/>
</dbReference>
<accession>A0AAV7FVI2</accession>
<keyword evidence="2" id="KW-1185">Reference proteome</keyword>
<dbReference type="AlphaFoldDB" id="A0AAV7FVI2"/>
<name>A0AAV7FVI2_DENCH</name>
<proteinExistence type="predicted"/>
<evidence type="ECO:0000313" key="1">
    <source>
        <dbReference type="EMBL" id="KAH0448031.1"/>
    </source>
</evidence>
<evidence type="ECO:0000313" key="2">
    <source>
        <dbReference type="Proteomes" id="UP000775213"/>
    </source>
</evidence>
<organism evidence="1 2">
    <name type="scientific">Dendrobium chrysotoxum</name>
    <name type="common">Orchid</name>
    <dbReference type="NCBI Taxonomy" id="161865"/>
    <lineage>
        <taxon>Eukaryota</taxon>
        <taxon>Viridiplantae</taxon>
        <taxon>Streptophyta</taxon>
        <taxon>Embryophyta</taxon>
        <taxon>Tracheophyta</taxon>
        <taxon>Spermatophyta</taxon>
        <taxon>Magnoliopsida</taxon>
        <taxon>Liliopsida</taxon>
        <taxon>Asparagales</taxon>
        <taxon>Orchidaceae</taxon>
        <taxon>Epidendroideae</taxon>
        <taxon>Malaxideae</taxon>
        <taxon>Dendrobiinae</taxon>
        <taxon>Dendrobium</taxon>
    </lineage>
</organism>
<sequence length="63" mass="7232">MSYLETICAEVEGDFVNQLLSSVFMLLGDQISFESCISNLYSSAKRLNLECFESKKAKTYWCF</sequence>